<dbReference type="eggNOG" id="ENOG502S3XE">
    <property type="taxonomic scope" value="Eukaryota"/>
</dbReference>
<dbReference type="EMBL" id="HE616747">
    <property type="protein sequence ID" value="CCE92924.1"/>
    <property type="molecule type" value="Genomic_DNA"/>
</dbReference>
<name>G8ZWD0_TORDE</name>
<dbReference type="HOGENOM" id="CLU_047031_0_0_1"/>
<evidence type="ECO:0000313" key="2">
    <source>
        <dbReference type="Proteomes" id="UP000005627"/>
    </source>
</evidence>
<evidence type="ECO:0000313" key="1">
    <source>
        <dbReference type="EMBL" id="CCE92924.1"/>
    </source>
</evidence>
<organism evidence="1 2">
    <name type="scientific">Torulaspora delbrueckii</name>
    <name type="common">Yeast</name>
    <name type="synonym">Candida colliculosa</name>
    <dbReference type="NCBI Taxonomy" id="4950"/>
    <lineage>
        <taxon>Eukaryota</taxon>
        <taxon>Fungi</taxon>
        <taxon>Dikarya</taxon>
        <taxon>Ascomycota</taxon>
        <taxon>Saccharomycotina</taxon>
        <taxon>Saccharomycetes</taxon>
        <taxon>Saccharomycetales</taxon>
        <taxon>Saccharomycetaceae</taxon>
        <taxon>Torulaspora</taxon>
    </lineage>
</organism>
<proteinExistence type="predicted"/>
<dbReference type="OrthoDB" id="4068351at2759"/>
<sequence>MYMGSNKSEADLDVVTHFSGSPYKGKRTDSKATESSLATTTMSTVKAEQQAFKKSVIPFLELMIGALQMNSVLKKETDELAANFEKFKELPQDPDLLTTVLDDVLYYTRQTSAILNRELKFKQLSQRLEYLFSIFLDPTEYDMNPQEHIEYLREEITDTLLKIFHHKRLPPNCIPRGKPSPLDFEDNYELDRCAKNGDTPFPRGEEYKIKSIEEGFDICANAMNQAFGDKKELRQHDSTMLSPRGRFMVKRTNTHKEKRRLRENKECLEFMPIGYDDNVLNAKTPQRHTQKSAPNDYDFTPKANDENDSLQMFFQEQASYYDLTAGRSRK</sequence>
<protein>
    <submittedName>
        <fullName evidence="1">Uncharacterized protein</fullName>
    </submittedName>
</protein>
<gene>
    <name evidence="1" type="primary">TDEL0F01130</name>
    <name evidence="1" type="ORF">TDEL_0F01130</name>
</gene>
<dbReference type="Proteomes" id="UP000005627">
    <property type="component" value="Chromosome 6"/>
</dbReference>
<dbReference type="GeneID" id="11501305"/>
<reference evidence="1 2" key="1">
    <citation type="journal article" date="2011" name="Proc. Natl. Acad. Sci. U.S.A.">
        <title>Evolutionary erosion of yeast sex chromosomes by mating-type switching accidents.</title>
        <authorList>
            <person name="Gordon J.L."/>
            <person name="Armisen D."/>
            <person name="Proux-Wera E."/>
            <person name="Oheigeartaigh S.S."/>
            <person name="Byrne K.P."/>
            <person name="Wolfe K.H."/>
        </authorList>
    </citation>
    <scope>NUCLEOTIDE SEQUENCE [LARGE SCALE GENOMIC DNA]</scope>
    <source>
        <strain evidence="2">ATCC 10662 / CBS 1146 / NBRC 0425 / NCYC 2629 / NRRL Y-866</strain>
    </source>
</reference>
<dbReference type="InParanoid" id="G8ZWD0"/>
<dbReference type="AlphaFoldDB" id="G8ZWD0"/>
<dbReference type="KEGG" id="tdl:TDEL_0F01130"/>
<keyword evidence="2" id="KW-1185">Reference proteome</keyword>
<accession>G8ZWD0</accession>
<dbReference type="RefSeq" id="XP_003682135.1">
    <property type="nucleotide sequence ID" value="XM_003682087.1"/>
</dbReference>